<dbReference type="GO" id="GO:0005886">
    <property type="term" value="C:plasma membrane"/>
    <property type="evidence" value="ECO:0007669"/>
    <property type="project" value="UniProtKB-SubCell"/>
</dbReference>
<keyword evidence="5 8" id="KW-0812">Transmembrane</keyword>
<evidence type="ECO:0000256" key="3">
    <source>
        <dbReference type="ARBA" id="ARBA00022676"/>
    </source>
</evidence>
<evidence type="ECO:0000313" key="10">
    <source>
        <dbReference type="EMBL" id="TNJ64971.1"/>
    </source>
</evidence>
<dbReference type="InterPro" id="IPR050297">
    <property type="entry name" value="LipidA_mod_glycosyltrf_83"/>
</dbReference>
<keyword evidence="4 10" id="KW-0808">Transferase</keyword>
<dbReference type="RefSeq" id="WP_139603502.1">
    <property type="nucleotide sequence ID" value="NZ_VDCQ01000023.1"/>
</dbReference>
<dbReference type="OrthoDB" id="9809099at2"/>
<dbReference type="GO" id="GO:0009103">
    <property type="term" value="P:lipopolysaccharide biosynthetic process"/>
    <property type="evidence" value="ECO:0007669"/>
    <property type="project" value="UniProtKB-ARBA"/>
</dbReference>
<keyword evidence="6 8" id="KW-1133">Transmembrane helix</keyword>
<feature type="transmembrane region" description="Helical" evidence="8">
    <location>
        <begin position="360"/>
        <end position="381"/>
    </location>
</feature>
<feature type="transmembrane region" description="Helical" evidence="8">
    <location>
        <begin position="177"/>
        <end position="208"/>
    </location>
</feature>
<dbReference type="PANTHER" id="PTHR33908">
    <property type="entry name" value="MANNOSYLTRANSFERASE YKCB-RELATED"/>
    <property type="match status" value="1"/>
</dbReference>
<reference evidence="10 11" key="1">
    <citation type="submission" date="2019-05" db="EMBL/GenBank/DDBJ databases">
        <title>We sequenced the genome of Paenibacillus hemerocallicola KCTC 33185 for further insight into its adaptation and study the phylogeny of Paenibacillus.</title>
        <authorList>
            <person name="Narsing Rao M.P."/>
        </authorList>
    </citation>
    <scope>NUCLEOTIDE SEQUENCE [LARGE SCALE GENOMIC DNA]</scope>
    <source>
        <strain evidence="10 11">KCTC 33185</strain>
    </source>
</reference>
<evidence type="ECO:0000256" key="2">
    <source>
        <dbReference type="ARBA" id="ARBA00022475"/>
    </source>
</evidence>
<keyword evidence="2" id="KW-1003">Cell membrane</keyword>
<evidence type="ECO:0000256" key="4">
    <source>
        <dbReference type="ARBA" id="ARBA00022679"/>
    </source>
</evidence>
<proteinExistence type="predicted"/>
<feature type="transmembrane region" description="Helical" evidence="8">
    <location>
        <begin position="100"/>
        <end position="120"/>
    </location>
</feature>
<keyword evidence="11" id="KW-1185">Reference proteome</keyword>
<feature type="transmembrane region" description="Helical" evidence="8">
    <location>
        <begin position="304"/>
        <end position="323"/>
    </location>
</feature>
<organism evidence="10 11">
    <name type="scientific">Paenibacillus hemerocallicola</name>
    <dbReference type="NCBI Taxonomy" id="1172614"/>
    <lineage>
        <taxon>Bacteria</taxon>
        <taxon>Bacillati</taxon>
        <taxon>Bacillota</taxon>
        <taxon>Bacilli</taxon>
        <taxon>Bacillales</taxon>
        <taxon>Paenibacillaceae</taxon>
        <taxon>Paenibacillus</taxon>
    </lineage>
</organism>
<dbReference type="Pfam" id="PF13231">
    <property type="entry name" value="PMT_2"/>
    <property type="match status" value="1"/>
</dbReference>
<gene>
    <name evidence="10" type="ORF">FE784_17385</name>
</gene>
<protein>
    <submittedName>
        <fullName evidence="10">Dolichyl-phosphate-mannose--protein mannosyltransferase</fullName>
    </submittedName>
</protein>
<feature type="domain" description="Glycosyltransferase RgtA/B/C/D-like" evidence="9">
    <location>
        <begin position="86"/>
        <end position="229"/>
    </location>
</feature>
<dbReference type="EMBL" id="VDCQ01000023">
    <property type="protein sequence ID" value="TNJ64971.1"/>
    <property type="molecule type" value="Genomic_DNA"/>
</dbReference>
<dbReference type="AlphaFoldDB" id="A0A5C4T7J3"/>
<dbReference type="PANTHER" id="PTHR33908:SF11">
    <property type="entry name" value="MEMBRANE PROTEIN"/>
    <property type="match status" value="1"/>
</dbReference>
<feature type="transmembrane region" description="Helical" evidence="8">
    <location>
        <begin position="329"/>
        <end position="348"/>
    </location>
</feature>
<name>A0A5C4T7J3_9BACL</name>
<evidence type="ECO:0000256" key="8">
    <source>
        <dbReference type="SAM" id="Phobius"/>
    </source>
</evidence>
<keyword evidence="3 10" id="KW-0328">Glycosyltransferase</keyword>
<comment type="subcellular location">
    <subcellularLocation>
        <location evidence="1">Cell membrane</location>
        <topology evidence="1">Multi-pass membrane protein</topology>
    </subcellularLocation>
</comment>
<accession>A0A5C4T7J3</accession>
<feature type="transmembrane region" description="Helical" evidence="8">
    <location>
        <begin position="154"/>
        <end position="171"/>
    </location>
</feature>
<evidence type="ECO:0000256" key="5">
    <source>
        <dbReference type="ARBA" id="ARBA00022692"/>
    </source>
</evidence>
<dbReference type="GO" id="GO:0016763">
    <property type="term" value="F:pentosyltransferase activity"/>
    <property type="evidence" value="ECO:0007669"/>
    <property type="project" value="TreeGrafter"/>
</dbReference>
<keyword evidence="7 8" id="KW-0472">Membrane</keyword>
<feature type="transmembrane region" description="Helical" evidence="8">
    <location>
        <begin position="126"/>
        <end position="145"/>
    </location>
</feature>
<evidence type="ECO:0000259" key="9">
    <source>
        <dbReference type="Pfam" id="PF13231"/>
    </source>
</evidence>
<feature type="transmembrane region" description="Helical" evidence="8">
    <location>
        <begin position="12"/>
        <end position="31"/>
    </location>
</feature>
<evidence type="ECO:0000256" key="7">
    <source>
        <dbReference type="ARBA" id="ARBA00023136"/>
    </source>
</evidence>
<feature type="transmembrane region" description="Helical" evidence="8">
    <location>
        <begin position="279"/>
        <end position="297"/>
    </location>
</feature>
<evidence type="ECO:0000313" key="11">
    <source>
        <dbReference type="Proteomes" id="UP000307943"/>
    </source>
</evidence>
<sequence length="492" mass="55065">MKSVPVSVRTLLRAAMLVGLFALVFAVRLPYLSDSPYGYDSWRQSDTEAMARNFAEHRFNVWFPQLNYQGPMPNYAQLELQITTGLIAVLYELFGYHYALARLVPISFFMGSALFVYRIALRHFSPFVAGLSVVLYGLLPLNVLYSRAIMPESAALFFYTGAFYWFGEWIARGKRSLLFVSALFTALAVCEKVPAVFVGIPMIVMVLVKYGWRAALRWELWAFVALALLPPYTYYRWLGTVAESAFVSGIASKHILPAMASATHAKEAWAFFASELPKAFTWCGLALFLLGLAMALFRLRSHLAICAWTFAMLVELATIVAVIRFNYYLVFIGPLVALLGAYALGKLFERAWTSGRARKLHKAAAVGIVAAISVLTFESFATVAPVIGLQNEEVIRQAAVVGRYSASDDLIVTGTDDPSLLNASHRAGWRVTNSNPEDPIAELDYFVREGAAYFVPLKGYIDGDPEGRLKMYLNERFVKLEADTEYYIYKLR</sequence>
<comment type="caution">
    <text evidence="10">The sequence shown here is derived from an EMBL/GenBank/DDBJ whole genome shotgun (WGS) entry which is preliminary data.</text>
</comment>
<feature type="transmembrane region" description="Helical" evidence="8">
    <location>
        <begin position="220"/>
        <end position="238"/>
    </location>
</feature>
<evidence type="ECO:0000256" key="6">
    <source>
        <dbReference type="ARBA" id="ARBA00022989"/>
    </source>
</evidence>
<dbReference type="Proteomes" id="UP000307943">
    <property type="component" value="Unassembled WGS sequence"/>
</dbReference>
<dbReference type="InterPro" id="IPR038731">
    <property type="entry name" value="RgtA/B/C-like"/>
</dbReference>
<evidence type="ECO:0000256" key="1">
    <source>
        <dbReference type="ARBA" id="ARBA00004651"/>
    </source>
</evidence>